<keyword evidence="2" id="KW-0687">Ribonucleoprotein</keyword>
<keyword evidence="1" id="KW-0689">Ribosomal protein</keyword>
<comment type="caution">
    <text evidence="4">The sequence shown here is derived from an EMBL/GenBank/DDBJ whole genome shotgun (WGS) entry which is preliminary data.</text>
</comment>
<protein>
    <recommendedName>
        <fullName evidence="3">Large ribosomal subunit protein uL15/eL18 domain-containing protein</fullName>
    </recommendedName>
</protein>
<dbReference type="GO" id="GO:0003723">
    <property type="term" value="F:RNA binding"/>
    <property type="evidence" value="ECO:0007669"/>
    <property type="project" value="TreeGrafter"/>
</dbReference>
<dbReference type="EMBL" id="JAJJMB010010439">
    <property type="protein sequence ID" value="KAI3908755.1"/>
    <property type="molecule type" value="Genomic_DNA"/>
</dbReference>
<feature type="domain" description="Large ribosomal subunit protein uL15/eL18" evidence="3">
    <location>
        <begin position="31"/>
        <end position="116"/>
    </location>
</feature>
<evidence type="ECO:0000256" key="1">
    <source>
        <dbReference type="ARBA" id="ARBA00022980"/>
    </source>
</evidence>
<keyword evidence="5" id="KW-1185">Reference proteome</keyword>
<name>A0AAD4XF08_9MAGN</name>
<dbReference type="GO" id="GO:0022625">
    <property type="term" value="C:cytosolic large ribosomal subunit"/>
    <property type="evidence" value="ECO:0007669"/>
    <property type="project" value="TreeGrafter"/>
</dbReference>
<dbReference type="PANTHER" id="PTHR10934:SF2">
    <property type="entry name" value="LARGE RIBOSOMAL SUBUNIT PROTEIN EL18"/>
    <property type="match status" value="1"/>
</dbReference>
<proteinExistence type="predicted"/>
<evidence type="ECO:0000256" key="2">
    <source>
        <dbReference type="ARBA" id="ARBA00023274"/>
    </source>
</evidence>
<accession>A0AAD4XF08</accession>
<sequence length="116" mass="12942">MSKMGIDLIAPGKSKKIKRTAPKSDVKLLCLLVPAKKVTALRFTDTARALTEKACGECTTWTEHDSFERTENSREAGTHLARALGVQHSHNKPYVCSKGRKFEKARGKRNSRGFRV</sequence>
<dbReference type="PANTHER" id="PTHR10934">
    <property type="entry name" value="60S RIBOSOMAL PROTEIN L18"/>
    <property type="match status" value="1"/>
</dbReference>
<dbReference type="Gene3D" id="3.100.10.10">
    <property type="match status" value="1"/>
</dbReference>
<evidence type="ECO:0000313" key="5">
    <source>
        <dbReference type="Proteomes" id="UP001202328"/>
    </source>
</evidence>
<dbReference type="InterPro" id="IPR021131">
    <property type="entry name" value="Ribosomal_uL15/eL18"/>
</dbReference>
<gene>
    <name evidence="4" type="ORF">MKW98_029305</name>
</gene>
<dbReference type="Pfam" id="PF17135">
    <property type="entry name" value="Ribosomal_L18"/>
    <property type="match status" value="1"/>
</dbReference>
<dbReference type="InterPro" id="IPR000039">
    <property type="entry name" value="Ribosomal_eL18"/>
</dbReference>
<organism evidence="4 5">
    <name type="scientific">Papaver atlanticum</name>
    <dbReference type="NCBI Taxonomy" id="357466"/>
    <lineage>
        <taxon>Eukaryota</taxon>
        <taxon>Viridiplantae</taxon>
        <taxon>Streptophyta</taxon>
        <taxon>Embryophyta</taxon>
        <taxon>Tracheophyta</taxon>
        <taxon>Spermatophyta</taxon>
        <taxon>Magnoliopsida</taxon>
        <taxon>Ranunculales</taxon>
        <taxon>Papaveraceae</taxon>
        <taxon>Papaveroideae</taxon>
        <taxon>Papaver</taxon>
    </lineage>
</organism>
<dbReference type="Proteomes" id="UP001202328">
    <property type="component" value="Unassembled WGS sequence"/>
</dbReference>
<dbReference type="GO" id="GO:0006412">
    <property type="term" value="P:translation"/>
    <property type="evidence" value="ECO:0007669"/>
    <property type="project" value="InterPro"/>
</dbReference>
<dbReference type="AlphaFoldDB" id="A0AAD4XF08"/>
<reference evidence="4" key="1">
    <citation type="submission" date="2022-04" db="EMBL/GenBank/DDBJ databases">
        <title>A functionally conserved STORR gene fusion in Papaver species that diverged 16.8 million years ago.</title>
        <authorList>
            <person name="Catania T."/>
        </authorList>
    </citation>
    <scope>NUCLEOTIDE SEQUENCE</scope>
    <source>
        <strain evidence="4">S-188037</strain>
    </source>
</reference>
<evidence type="ECO:0000313" key="4">
    <source>
        <dbReference type="EMBL" id="KAI3908755.1"/>
    </source>
</evidence>
<evidence type="ECO:0000259" key="3">
    <source>
        <dbReference type="Pfam" id="PF17135"/>
    </source>
</evidence>
<dbReference type="GO" id="GO:0003735">
    <property type="term" value="F:structural constituent of ribosome"/>
    <property type="evidence" value="ECO:0007669"/>
    <property type="project" value="InterPro"/>
</dbReference>